<dbReference type="RefSeq" id="WP_015410644.1">
    <property type="nucleotide sequence ID" value="NC_020388.1"/>
</dbReference>
<dbReference type="eggNOG" id="arCOG06372">
    <property type="taxonomic scope" value="Archaea"/>
</dbReference>
<feature type="compositionally biased region" description="Acidic residues" evidence="1">
    <location>
        <begin position="15"/>
        <end position="33"/>
    </location>
</feature>
<feature type="transmembrane region" description="Helical" evidence="2">
    <location>
        <begin position="114"/>
        <end position="136"/>
    </location>
</feature>
<keyword evidence="2" id="KW-0472">Membrane</keyword>
<feature type="transmembrane region" description="Helical" evidence="2">
    <location>
        <begin position="60"/>
        <end position="80"/>
    </location>
</feature>
<name>M1XTR0_NATM8</name>
<feature type="transmembrane region" description="Helical" evidence="2">
    <location>
        <begin position="142"/>
        <end position="160"/>
    </location>
</feature>
<evidence type="ECO:0000313" key="4">
    <source>
        <dbReference type="Proteomes" id="UP000011867"/>
    </source>
</evidence>
<dbReference type="AlphaFoldDB" id="M1XTR0"/>
<organism evidence="3 4">
    <name type="scientific">Natronomonas moolapensis (strain DSM 18674 / CECT 7526 / JCM 14361 / 8.8.11)</name>
    <dbReference type="NCBI Taxonomy" id="268739"/>
    <lineage>
        <taxon>Archaea</taxon>
        <taxon>Methanobacteriati</taxon>
        <taxon>Methanobacteriota</taxon>
        <taxon>Stenosarchaea group</taxon>
        <taxon>Halobacteria</taxon>
        <taxon>Halobacteriales</taxon>
        <taxon>Natronomonadaceae</taxon>
        <taxon>Natronomonas</taxon>
    </lineage>
</organism>
<protein>
    <submittedName>
        <fullName evidence="3">Uncharacterized protein</fullName>
    </submittedName>
</protein>
<dbReference type="KEGG" id="nmo:Nmlp_3805"/>
<gene>
    <name evidence="3" type="ordered locus">Nmlp_3805</name>
</gene>
<keyword evidence="2" id="KW-1133">Transmembrane helix</keyword>
<dbReference type="Proteomes" id="UP000011867">
    <property type="component" value="Chromosome"/>
</dbReference>
<feature type="transmembrane region" description="Helical" evidence="2">
    <location>
        <begin position="86"/>
        <end position="105"/>
    </location>
</feature>
<feature type="compositionally biased region" description="Basic and acidic residues" evidence="1">
    <location>
        <begin position="1"/>
        <end position="14"/>
    </location>
</feature>
<keyword evidence="2" id="KW-0812">Transmembrane</keyword>
<sequence length="178" mass="18101">MSRDRTRTRDRSGDADDEFDVEFEPGPELEADADAERAQAGAEAASGGIRARAAERAGTVFAPRTFLAALLVTAGALVATSTLVPLPGAGFAGVFAAAFLFGLVLEERRYAETALAGALAAGGSAFLDFAVVALVGGIGLPLVAVAGGAGAVVAAAGTYFGRDLRDGLTRDIYSNHRK</sequence>
<dbReference type="EMBL" id="HF582854">
    <property type="protein sequence ID" value="CCQ37917.1"/>
    <property type="molecule type" value="Genomic_DNA"/>
</dbReference>
<evidence type="ECO:0000256" key="2">
    <source>
        <dbReference type="SAM" id="Phobius"/>
    </source>
</evidence>
<reference evidence="3 4" key="1">
    <citation type="journal article" date="2013" name="Genome Announc.">
        <title>Genome of the haloarchaeon Natronomonas moolapensis, a neutrophilic member of a previously haloalkaliphilic genus.</title>
        <authorList>
            <person name="Dyall-Smith M.L."/>
            <person name="Pfeiffer F."/>
            <person name="Oberwinkler T."/>
            <person name="Klee K."/>
            <person name="Rampp M."/>
            <person name="Palm P."/>
            <person name="Gross K."/>
            <person name="Schuster S.C."/>
            <person name="Oesterhelt D."/>
        </authorList>
    </citation>
    <scope>NUCLEOTIDE SEQUENCE [LARGE SCALE GENOMIC DNA]</scope>
    <source>
        <strain evidence="4">DSM 18674 / JCM 14361 / 8.8.11</strain>
    </source>
</reference>
<evidence type="ECO:0000256" key="1">
    <source>
        <dbReference type="SAM" id="MobiDB-lite"/>
    </source>
</evidence>
<proteinExistence type="predicted"/>
<dbReference type="HOGENOM" id="CLU_109222_0_0_2"/>
<evidence type="ECO:0000313" key="3">
    <source>
        <dbReference type="EMBL" id="CCQ37917.1"/>
    </source>
</evidence>
<accession>M1XTR0</accession>
<keyword evidence="4" id="KW-1185">Reference proteome</keyword>
<dbReference type="GeneID" id="14652083"/>
<feature type="region of interest" description="Disordered" evidence="1">
    <location>
        <begin position="1"/>
        <end position="37"/>
    </location>
</feature>